<feature type="transmembrane region" description="Helical" evidence="11">
    <location>
        <begin position="879"/>
        <end position="902"/>
    </location>
</feature>
<feature type="transmembrane region" description="Helical" evidence="11">
    <location>
        <begin position="1618"/>
        <end position="1639"/>
    </location>
</feature>
<dbReference type="Gene3D" id="1.20.1730.10">
    <property type="entry name" value="Sodium/glucose cotransporter"/>
    <property type="match status" value="3"/>
</dbReference>
<feature type="transmembrane region" description="Helical" evidence="11">
    <location>
        <begin position="515"/>
        <end position="536"/>
    </location>
</feature>
<evidence type="ECO:0000256" key="2">
    <source>
        <dbReference type="ARBA" id="ARBA00006434"/>
    </source>
</evidence>
<evidence type="ECO:0000313" key="13">
    <source>
        <dbReference type="EMBL" id="KAJ3644995.1"/>
    </source>
</evidence>
<evidence type="ECO:0000256" key="5">
    <source>
        <dbReference type="ARBA" id="ARBA00022692"/>
    </source>
</evidence>
<keyword evidence="3" id="KW-0813">Transport</keyword>
<feature type="transmembrane region" description="Helical" evidence="11">
    <location>
        <begin position="161"/>
        <end position="180"/>
    </location>
</feature>
<keyword evidence="8" id="KW-0406">Ion transport</keyword>
<evidence type="ECO:0000256" key="9">
    <source>
        <dbReference type="ARBA" id="ARBA00023136"/>
    </source>
</evidence>
<feature type="transmembrane region" description="Helical" evidence="11">
    <location>
        <begin position="747"/>
        <end position="767"/>
    </location>
</feature>
<reference evidence="12" key="1">
    <citation type="journal article" date="2023" name="G3 (Bethesda)">
        <title>Whole genome assemblies of Zophobas morio and Tenebrio molitor.</title>
        <authorList>
            <person name="Kaur S."/>
            <person name="Stinson S.A."/>
            <person name="diCenzo G.C."/>
        </authorList>
    </citation>
    <scope>NUCLEOTIDE SEQUENCE</scope>
    <source>
        <strain evidence="12">QUZm001</strain>
    </source>
</reference>
<feature type="transmembrane region" description="Helical" evidence="11">
    <location>
        <begin position="130"/>
        <end position="149"/>
    </location>
</feature>
<feature type="transmembrane region" description="Helical" evidence="11">
    <location>
        <begin position="1214"/>
        <end position="1237"/>
    </location>
</feature>
<feature type="transmembrane region" description="Helical" evidence="11">
    <location>
        <begin position="1141"/>
        <end position="1162"/>
    </location>
</feature>
<protein>
    <recommendedName>
        <fullName evidence="15">Sodium-coupled monocarboxylate transporter 1</fullName>
    </recommendedName>
</protein>
<evidence type="ECO:0008006" key="15">
    <source>
        <dbReference type="Google" id="ProtNLM"/>
    </source>
</evidence>
<comment type="similarity">
    <text evidence="2">Belongs to the sodium:solute symporter (SSF) (TC 2.A.21) family.</text>
</comment>
<keyword evidence="10" id="KW-0739">Sodium transport</keyword>
<feature type="transmembrane region" description="Helical" evidence="11">
    <location>
        <begin position="1183"/>
        <end position="1202"/>
    </location>
</feature>
<dbReference type="GO" id="GO:0005886">
    <property type="term" value="C:plasma membrane"/>
    <property type="evidence" value="ECO:0007669"/>
    <property type="project" value="UniProtKB-SubCell"/>
</dbReference>
<evidence type="ECO:0000256" key="1">
    <source>
        <dbReference type="ARBA" id="ARBA00004651"/>
    </source>
</evidence>
<feature type="transmembrane region" description="Helical" evidence="11">
    <location>
        <begin position="323"/>
        <end position="346"/>
    </location>
</feature>
<dbReference type="CDD" id="cd11492">
    <property type="entry name" value="SLC5sbd_NIS-SMVT"/>
    <property type="match status" value="2"/>
</dbReference>
<keyword evidence="5 11" id="KW-0812">Transmembrane</keyword>
<feature type="transmembrane region" description="Helical" evidence="11">
    <location>
        <begin position="443"/>
        <end position="462"/>
    </location>
</feature>
<gene>
    <name evidence="13" type="ORF">Zmor_022689</name>
    <name evidence="12" type="ORF">Zmor_026707</name>
</gene>
<dbReference type="GO" id="GO:0006814">
    <property type="term" value="P:sodium ion transport"/>
    <property type="evidence" value="ECO:0007669"/>
    <property type="project" value="UniProtKB-KW"/>
</dbReference>
<feature type="transmembrane region" description="Helical" evidence="11">
    <location>
        <begin position="999"/>
        <end position="1021"/>
    </location>
</feature>
<evidence type="ECO:0000313" key="12">
    <source>
        <dbReference type="EMBL" id="KAJ3644032.1"/>
    </source>
</evidence>
<feature type="transmembrane region" description="Helical" evidence="11">
    <location>
        <begin position="281"/>
        <end position="303"/>
    </location>
</feature>
<feature type="transmembrane region" description="Helical" evidence="11">
    <location>
        <begin position="192"/>
        <end position="223"/>
    </location>
</feature>
<evidence type="ECO:0000256" key="10">
    <source>
        <dbReference type="ARBA" id="ARBA00023201"/>
    </source>
</evidence>
<feature type="transmembrane region" description="Helical" evidence="11">
    <location>
        <begin position="611"/>
        <end position="630"/>
    </location>
</feature>
<feature type="transmembrane region" description="Helical" evidence="11">
    <location>
        <begin position="1513"/>
        <end position="1535"/>
    </location>
</feature>
<dbReference type="NCBIfam" id="TIGR00813">
    <property type="entry name" value="sss"/>
    <property type="match status" value="2"/>
</dbReference>
<feature type="transmembrane region" description="Helical" evidence="11">
    <location>
        <begin position="686"/>
        <end position="705"/>
    </location>
</feature>
<evidence type="ECO:0000256" key="8">
    <source>
        <dbReference type="ARBA" id="ARBA00023065"/>
    </source>
</evidence>
<organism evidence="12 14">
    <name type="scientific">Zophobas morio</name>
    <dbReference type="NCBI Taxonomy" id="2755281"/>
    <lineage>
        <taxon>Eukaryota</taxon>
        <taxon>Metazoa</taxon>
        <taxon>Ecdysozoa</taxon>
        <taxon>Arthropoda</taxon>
        <taxon>Hexapoda</taxon>
        <taxon>Insecta</taxon>
        <taxon>Pterygota</taxon>
        <taxon>Neoptera</taxon>
        <taxon>Endopterygota</taxon>
        <taxon>Coleoptera</taxon>
        <taxon>Polyphaga</taxon>
        <taxon>Cucujiformia</taxon>
        <taxon>Tenebrionidae</taxon>
        <taxon>Zophobas</taxon>
    </lineage>
</organism>
<evidence type="ECO:0000256" key="6">
    <source>
        <dbReference type="ARBA" id="ARBA00022989"/>
    </source>
</evidence>
<evidence type="ECO:0000256" key="7">
    <source>
        <dbReference type="ARBA" id="ARBA00023053"/>
    </source>
</evidence>
<feature type="transmembrane region" description="Helical" evidence="11">
    <location>
        <begin position="416"/>
        <end position="437"/>
    </location>
</feature>
<feature type="transmembrane region" description="Helical" evidence="11">
    <location>
        <begin position="572"/>
        <end position="591"/>
    </location>
</feature>
<feature type="transmembrane region" description="Helical" evidence="11">
    <location>
        <begin position="386"/>
        <end position="409"/>
    </location>
</feature>
<feature type="transmembrane region" description="Helical" evidence="11">
    <location>
        <begin position="1285"/>
        <end position="1306"/>
    </location>
</feature>
<dbReference type="Pfam" id="PF00474">
    <property type="entry name" value="SSF"/>
    <property type="match status" value="4"/>
</dbReference>
<dbReference type="EMBL" id="JALNTZ010000008">
    <property type="protein sequence ID" value="KAJ3644032.1"/>
    <property type="molecule type" value="Genomic_DNA"/>
</dbReference>
<dbReference type="PROSITE" id="PS50283">
    <property type="entry name" value="NA_SOLUT_SYMP_3"/>
    <property type="match status" value="3"/>
</dbReference>
<feature type="transmembrane region" description="Helical" evidence="11">
    <location>
        <begin position="717"/>
        <end position="735"/>
    </location>
</feature>
<feature type="transmembrane region" description="Helical" evidence="11">
    <location>
        <begin position="968"/>
        <end position="993"/>
    </location>
</feature>
<dbReference type="GO" id="GO:0015293">
    <property type="term" value="F:symporter activity"/>
    <property type="evidence" value="ECO:0007669"/>
    <property type="project" value="TreeGrafter"/>
</dbReference>
<feature type="transmembrane region" description="Helical" evidence="11">
    <location>
        <begin position="799"/>
        <end position="816"/>
    </location>
</feature>
<feature type="transmembrane region" description="Helical" evidence="11">
    <location>
        <begin position="1542"/>
        <end position="1561"/>
    </location>
</feature>
<dbReference type="InterPro" id="IPR001734">
    <property type="entry name" value="Na/solute_symporter"/>
</dbReference>
<feature type="transmembrane region" description="Helical" evidence="11">
    <location>
        <begin position="642"/>
        <end position="665"/>
    </location>
</feature>
<feature type="transmembrane region" description="Helical" evidence="11">
    <location>
        <begin position="55"/>
        <end position="74"/>
    </location>
</feature>
<feature type="transmembrane region" description="Helical" evidence="11">
    <location>
        <begin position="1379"/>
        <end position="1402"/>
    </location>
</feature>
<feature type="transmembrane region" description="Helical" evidence="11">
    <location>
        <begin position="837"/>
        <end position="859"/>
    </location>
</feature>
<feature type="transmembrane region" description="Helical" evidence="11">
    <location>
        <begin position="86"/>
        <end position="109"/>
    </location>
</feature>
<dbReference type="PANTHER" id="PTHR42985">
    <property type="entry name" value="SODIUM-COUPLED MONOCARBOXYLATE TRANSPORTER"/>
    <property type="match status" value="1"/>
</dbReference>
<comment type="subcellular location">
    <subcellularLocation>
        <location evidence="1">Cell membrane</location>
        <topology evidence="1">Multi-pass membrane protein</topology>
    </subcellularLocation>
</comment>
<proteinExistence type="inferred from homology"/>
<keyword evidence="9 11" id="KW-0472">Membrane</keyword>
<dbReference type="EMBL" id="JALNTZ010000007">
    <property type="protein sequence ID" value="KAJ3644995.1"/>
    <property type="molecule type" value="Genomic_DNA"/>
</dbReference>
<comment type="caution">
    <text evidence="12">The sequence shown here is derived from an EMBL/GenBank/DDBJ whole genome shotgun (WGS) entry which is preliminary data.</text>
</comment>
<dbReference type="InterPro" id="IPR051163">
    <property type="entry name" value="Sodium:Solute_Symporter_SSF"/>
</dbReference>
<feature type="transmembrane region" description="Helical" evidence="11">
    <location>
        <begin position="1070"/>
        <end position="1091"/>
    </location>
</feature>
<dbReference type="Proteomes" id="UP001168821">
    <property type="component" value="Unassembled WGS sequence"/>
</dbReference>
<evidence type="ECO:0000256" key="4">
    <source>
        <dbReference type="ARBA" id="ARBA00022475"/>
    </source>
</evidence>
<feature type="transmembrane region" description="Helical" evidence="11">
    <location>
        <begin position="13"/>
        <end position="34"/>
    </location>
</feature>
<evidence type="ECO:0000313" key="14">
    <source>
        <dbReference type="Proteomes" id="UP001168821"/>
    </source>
</evidence>
<evidence type="ECO:0000256" key="11">
    <source>
        <dbReference type="SAM" id="Phobius"/>
    </source>
</evidence>
<feature type="transmembrane region" description="Helical" evidence="11">
    <location>
        <begin position="942"/>
        <end position="961"/>
    </location>
</feature>
<feature type="transmembrane region" description="Helical" evidence="11">
    <location>
        <begin position="1485"/>
        <end position="1507"/>
    </location>
</feature>
<name>A0AA38M660_9CUCU</name>
<feature type="transmembrane region" description="Helical" evidence="11">
    <location>
        <begin position="1342"/>
        <end position="1359"/>
    </location>
</feature>
<feature type="transmembrane region" description="Helical" evidence="11">
    <location>
        <begin position="1457"/>
        <end position="1473"/>
    </location>
</feature>
<feature type="transmembrane region" description="Helical" evidence="11">
    <location>
        <begin position="1258"/>
        <end position="1279"/>
    </location>
</feature>
<feature type="transmembrane region" description="Helical" evidence="11">
    <location>
        <begin position="1422"/>
        <end position="1445"/>
    </location>
</feature>
<keyword evidence="14" id="KW-1185">Reference proteome</keyword>
<feature type="transmembrane region" description="Helical" evidence="11">
    <location>
        <begin position="243"/>
        <end position="260"/>
    </location>
</feature>
<evidence type="ECO:0000256" key="3">
    <source>
        <dbReference type="ARBA" id="ARBA00022448"/>
    </source>
</evidence>
<sequence length="1680" mass="185063">MTPNLNSKVTLNWYDYTIFVGTLVFSTMIGIYYGCFGTKQATTREYLMGAKTMKIIPIGISVAVGHISGTFLLGTAAEVFRYGASVWLMVVSIIIMGFLVNYIYLPVFFKLRLRNIYDYLEQRFDRKTRILAIVFYVVAEVFLFPVQAYTPSLTFATASGFNVNLVAFVLCAVCVFYTAIGGFKTVIWTDFFQFGIIVTSFVSVYLIGLGKFGGFLSVWYTALAGERLQVFNFDVDPTVRGTFWGYLIGLAAASTSHLAVRQTGAQKFLTLGKSTDLKWSVTYTVISMSVLQTLCVLVGLVVYVKYKDCDPLTSHMISKHDQIFPFFVTEIGASLPGISGLFIAAICSGSLSSMSSNLNALSGVIYKDVAYLFLMKKLSDKSSSSILKVIVLVVGTLCTCLVFTIGLLGEIFSISLLLQGLAEGPLLGLFTLGILFPQANSKGAFYGTLGGFIAVGILAIPAKFYELKGLIKYPTKPLSVRSCDFFNQTTTTTNFTTALNDSVSSQVPSIFRISFYYYTFIGTAMTVIFGLIISYMSKSASVDRKLLSPLIYRCLPEEGREEEKVTLNWYDYAIFVGTLVFSTMIGIYYGCFGTKQATTKEYLMGGKTMKIIPIAISVAVSHISGNLLLITVSDVFRYGASVWLLTISFVVMGFLANFVYLPVFFKLRLTNIYDYLKERFDTKTRMLAIVFYLIAEILIFPVHVYSSSLTLATASGFNVNLIAFILSAVCVFYTSVGGFKTVIWTDLFQFGIIMASIITVYVVALRLCGGFLPVWNTAIAGERLQVFNFDVDPRVRDSFWAYFIGAGALFAANVACRQTGAQKFLTLAKSTDLKWSITHTVISMSVVHTLCVFVGLVVYAKYENCDPLTSHMISKHDQIFPYFITEIGAGVPGISGLFIAAIWSAALSSMSSNLNAIAGVIYKDVVYLFFKKKPSDNSGSGILKVIVVVIGTVCTCLVFTVEFLGDILSIGAVALGLTQGPMLGVFTLGILFPKANPQGAFYGMLGGLTATICLTLPTKYYELSGLIKYRTKPLSISGCALINQTLTTTNFTSLNGTVSFQPPSIFKISFYYYTFFGAIMTIVFGLIISYMSKSASVDRKLLSPLIYKYLPEECRDEEKYNWHIWTITMTPNTPSSITLSWYDYTIFVGTLVSSTLIGIYYGCFGTKQGTTREYLMGGTTMKIIPIAISVAVSHISGTMLLGTASEVFRYGGSVWLTVVALTVMGFLTNFVYLPVFYKLRLKNIYDYLEQRFDKKTRTGLNVNLVAFILCAICVFYTSIGGFKTVIWTDFLQFAIIVTSFISVYALGLRTSGGFLSVWNTARAGQRLQVFNFDVDPTVRDSFWAYFIGSGCSFTAYVAVRQTGAQKFLTLEKSTDLKWSVIYTVISMSVVQTLCVFVGFVVYAKYKDCDPLTSHKISKHDQIFPYFVTDISTSVPGISGFFLAAISSGSLSSMSSNLNALSGVIYKDILYLFFKKKPSDKSSSGILKVIVLVVGTLCTCLVFTIGLLGEILPISVLIVGFTQGPLLGLFTLGILFPKANSKGAFYGTLGGFIAVVSLGLPAKYFEIRGFVKYPTKPLSVIGCALSNQTITETSLTYFNSTILNDSVPFQTPSIFKLMFYYYSGFGTVMTIIFGLIISYMSKSDSSVDRKLLSPLIYRCLPEEGRDEEKTSCTQDTSLNFG</sequence>
<keyword evidence="6 11" id="KW-1133">Transmembrane helix</keyword>
<dbReference type="PANTHER" id="PTHR42985:SF21">
    <property type="entry name" value="SODIUM-DEPENDENT MULTIVITAMIN TRANSPORTER-LIKE PROTEIN"/>
    <property type="match status" value="1"/>
</dbReference>
<keyword evidence="4" id="KW-1003">Cell membrane</keyword>
<dbReference type="InterPro" id="IPR038377">
    <property type="entry name" value="Na/Glc_symporter_sf"/>
</dbReference>
<keyword evidence="7" id="KW-0915">Sodium</keyword>
<accession>A0AA38M660</accession>